<dbReference type="Pfam" id="PF09249">
    <property type="entry name" value="tRNA_NucTransf2"/>
    <property type="match status" value="1"/>
</dbReference>
<dbReference type="GO" id="GO:0000287">
    <property type="term" value="F:magnesium ion binding"/>
    <property type="evidence" value="ECO:0007669"/>
    <property type="project" value="UniProtKB-UniRule"/>
</dbReference>
<dbReference type="InterPro" id="IPR008229">
    <property type="entry name" value="CCA-adding_arc"/>
</dbReference>
<dbReference type="Pfam" id="PF21133">
    <property type="entry name" value="CAA_C"/>
    <property type="match status" value="1"/>
</dbReference>
<feature type="binding site" evidence="6">
    <location>
        <position position="90"/>
    </location>
    <ligand>
        <name>ATP</name>
        <dbReference type="ChEBI" id="CHEBI:30616"/>
    </ligand>
</feature>
<comment type="catalytic activity">
    <reaction evidence="4">
        <text>O-(5'-adenylyl)-L-tyrosyl-[protein] + ATP = O-[5'-(adenylyl-(5'-&gt;3')-adenylyl)]-L-tyrosyl-[protein] + diphosphate</text>
        <dbReference type="Rhea" id="RHEA:66528"/>
        <dbReference type="Rhea" id="RHEA-COMP:13846"/>
        <dbReference type="Rhea" id="RHEA-COMP:17046"/>
        <dbReference type="ChEBI" id="CHEBI:30616"/>
        <dbReference type="ChEBI" id="CHEBI:33019"/>
        <dbReference type="ChEBI" id="CHEBI:83624"/>
        <dbReference type="ChEBI" id="CHEBI:167160"/>
    </reaction>
</comment>
<sequence length="408" mass="47533">MAKKTSLINKADIDMFMTFDLSFNEEELKKYGLEFGKHCIETLNGKSELRFASHPYITGFIDGYEIDFVPCYRIKDSSELKSAVDRTILHTDYIQSHLTDEQADEVLLLKKFMSCVNTYGANYKVSGFSGYLCELLILEYKTFENVLYNAANNWHNMTRIDLEEYGTSGNFKDPLIVIDPVDKNRNVAAALSIQKFNEFIIAARNFLEDKDKLKFFQKHEINTTTCELKEVFKKRKTKCYILSISVPDLPTDVIYPQVNKTMNSLKRVSEMYDFSLLNTSYYLHDNKAYIILEYEYDILPDVKIHNGPRIADKINSQNFKNKYPDAFIMNDKYVNISPRKYKTVNEMINEVLKPENMSILKLGKNIKEEIINTGYNLSGVDEFIDNDAKCEDIDEIFLYLHPNYNIER</sequence>
<feature type="binding site" evidence="6">
    <location>
        <position position="3"/>
    </location>
    <ligand>
        <name>ATP</name>
        <dbReference type="ChEBI" id="CHEBI:30616"/>
    </ligand>
</feature>
<dbReference type="HAMAP" id="MF_01264">
    <property type="entry name" value="CCA_arch"/>
    <property type="match status" value="1"/>
</dbReference>
<dbReference type="PANTHER" id="PTHR39643:SF1">
    <property type="entry name" value="CCA-ADDING ENZYME"/>
    <property type="match status" value="1"/>
</dbReference>
<dbReference type="Proteomes" id="UP000246004">
    <property type="component" value="Unassembled WGS sequence"/>
</dbReference>
<keyword evidence="6" id="KW-0694">RNA-binding</keyword>
<dbReference type="Gene3D" id="1.10.1410.30">
    <property type="entry name" value="CCA tRNA nucleotidyltransferase, domain 2"/>
    <property type="match status" value="1"/>
</dbReference>
<comment type="function">
    <text evidence="6">Catalyzes the addition and repair of the essential 3'-terminal CCA sequence in tRNAs without using a nucleic acid template. Adds these three nucleotides in the order of C, C, and A to the tRNA nucleotide-73, using CTP and ATP as substrates and producing inorganic pyrophosphate. tRNA 3'-terminal CCA addition is required both for tRNA processing and repair. Also involved in tRNA surveillance by mediating tandem CCA addition to generate a CCACCA at the 3' terminus of unstable tRNAs. While stable tRNAs receive only 3'-terminal CCA, unstable tRNAs are marked with CCACCA and rapidly degraded.</text>
</comment>
<keyword evidence="6" id="KW-0692">RNA repair</keyword>
<dbReference type="Proteomes" id="UP000217528">
    <property type="component" value="Unassembled WGS sequence"/>
</dbReference>
<keyword evidence="6" id="KW-0460">Magnesium</keyword>
<proteinExistence type="inferred from homology"/>
<name>A0A2A2HDQ4_9EURY</name>
<evidence type="ECO:0000256" key="2">
    <source>
        <dbReference type="ARBA" id="ARBA00022741"/>
    </source>
</evidence>
<dbReference type="NCBIfam" id="TIGR03671">
    <property type="entry name" value="cca_archaeal"/>
    <property type="match status" value="1"/>
</dbReference>
<dbReference type="EC" id="2.7.7.72" evidence="6"/>
<comment type="catalytic activity">
    <reaction evidence="6">
        <text>a tRNA precursor + 2 CTP + ATP = a tRNA with a 3' CCA end + 3 diphosphate</text>
        <dbReference type="Rhea" id="RHEA:14433"/>
        <dbReference type="Rhea" id="RHEA-COMP:10465"/>
        <dbReference type="Rhea" id="RHEA-COMP:10468"/>
        <dbReference type="ChEBI" id="CHEBI:30616"/>
        <dbReference type="ChEBI" id="CHEBI:33019"/>
        <dbReference type="ChEBI" id="CHEBI:37563"/>
        <dbReference type="ChEBI" id="CHEBI:74896"/>
        <dbReference type="ChEBI" id="CHEBI:83071"/>
        <dbReference type="EC" id="2.7.7.72"/>
    </reaction>
</comment>
<dbReference type="GO" id="GO:0004810">
    <property type="term" value="F:CCA tRNA nucleotidyltransferase activity"/>
    <property type="evidence" value="ECO:0007669"/>
    <property type="project" value="UniProtKB-UniRule"/>
</dbReference>
<feature type="binding site" evidence="6">
    <location>
        <position position="110"/>
    </location>
    <ligand>
        <name>CTP</name>
        <dbReference type="ChEBI" id="CHEBI:37563"/>
    </ligand>
</feature>
<feature type="binding site" evidence="6">
    <location>
        <position position="90"/>
    </location>
    <ligand>
        <name>CTP</name>
        <dbReference type="ChEBI" id="CHEBI:37563"/>
    </ligand>
</feature>
<keyword evidence="6" id="KW-0548">Nucleotidyltransferase</keyword>
<dbReference type="PANTHER" id="PTHR39643">
    <property type="entry name" value="CCA-ADDING ENZYME"/>
    <property type="match status" value="1"/>
</dbReference>
<evidence type="ECO:0000256" key="4">
    <source>
        <dbReference type="ARBA" id="ARBA00047518"/>
    </source>
</evidence>
<evidence type="ECO:0000313" key="11">
    <source>
        <dbReference type="EMBL" id="PWL07955.1"/>
    </source>
</evidence>
<dbReference type="InterPro" id="IPR002934">
    <property type="entry name" value="Polymerase_NTP_transf_dom"/>
</dbReference>
<evidence type="ECO:0000259" key="9">
    <source>
        <dbReference type="Pfam" id="PF21133"/>
    </source>
</evidence>
<reference evidence="10 12" key="2">
    <citation type="journal article" date="2017" name="BMC Genomics">
        <title>Genomic analysis of methanogenic archaea reveals a shift towards energy conservation.</title>
        <authorList>
            <person name="Gilmore S.P."/>
            <person name="Henske J.K."/>
            <person name="Sexton J.A."/>
            <person name="Solomon K.V."/>
            <person name="Seppala S."/>
            <person name="Yoo J.I."/>
            <person name="Huyett L.M."/>
            <person name="Pressman A."/>
            <person name="Cogan J.Z."/>
            <person name="Kivenson V."/>
            <person name="Peng X."/>
            <person name="Tan Y."/>
            <person name="Valentine D.L."/>
            <person name="O'Malley M.A."/>
        </authorList>
    </citation>
    <scope>NUCLEOTIDE SEQUENCE [LARGE SCALE GENOMIC DNA]</scope>
    <source>
        <strain evidence="10 12">1R-7</strain>
    </source>
</reference>
<feature type="domain" description="Polymerase nucleotidyl transferase" evidence="7">
    <location>
        <begin position="4"/>
        <end position="90"/>
    </location>
</feature>
<feature type="binding site" evidence="6">
    <location>
        <position position="110"/>
    </location>
    <ligand>
        <name>ATP</name>
        <dbReference type="ChEBI" id="CHEBI:30616"/>
    </ligand>
</feature>
<evidence type="ECO:0000259" key="7">
    <source>
        <dbReference type="Pfam" id="PF01909"/>
    </source>
</evidence>
<dbReference type="InterPro" id="IPR015329">
    <property type="entry name" value="tRNA_NucTransf2"/>
</dbReference>
<feature type="binding site" evidence="6">
    <location>
        <position position="67"/>
    </location>
    <ligand>
        <name>Mg(2+)</name>
        <dbReference type="ChEBI" id="CHEBI:18420"/>
    </ligand>
</feature>
<dbReference type="SUPFAM" id="SSF55003">
    <property type="entry name" value="PAP/Archaeal CCA-adding enzyme, C-terminal domain"/>
    <property type="match status" value="1"/>
</dbReference>
<comment type="caution">
    <text evidence="10">The sequence shown here is derived from an EMBL/GenBank/DDBJ whole genome shotgun (WGS) entry which is preliminary data.</text>
</comment>
<gene>
    <name evidence="6" type="primary">cca</name>
    <name evidence="10" type="ORF">ASJ82_00595</name>
    <name evidence="11" type="ORF">MSCUN_11980</name>
</gene>
<evidence type="ECO:0000256" key="5">
    <source>
        <dbReference type="ARBA" id="ARBA00048696"/>
    </source>
</evidence>
<evidence type="ECO:0000313" key="13">
    <source>
        <dbReference type="Proteomes" id="UP000246004"/>
    </source>
</evidence>
<dbReference type="GO" id="GO:0000049">
    <property type="term" value="F:tRNA binding"/>
    <property type="evidence" value="ECO:0007669"/>
    <property type="project" value="UniProtKB-UniRule"/>
</dbReference>
<evidence type="ECO:0000313" key="12">
    <source>
        <dbReference type="Proteomes" id="UP000217528"/>
    </source>
</evidence>
<comment type="caution">
    <text evidence="6">Lacks conserved residue(s) required for the propagation of feature annotation.</text>
</comment>
<dbReference type="PIRSF" id="PIRSF005335">
    <property type="entry name" value="CCA_arch"/>
    <property type="match status" value="1"/>
</dbReference>
<feature type="binding site" evidence="6">
    <location>
        <position position="119"/>
    </location>
    <ligand>
        <name>ATP</name>
        <dbReference type="ChEBI" id="CHEBI:30616"/>
    </ligand>
</feature>
<keyword evidence="3 6" id="KW-0067">ATP-binding</keyword>
<keyword evidence="2 6" id="KW-0547">Nucleotide-binding</keyword>
<dbReference type="GO" id="GO:0001680">
    <property type="term" value="P:tRNA 3'-terminal CCA addition"/>
    <property type="evidence" value="ECO:0007669"/>
    <property type="project" value="UniProtKB-UniRule"/>
</dbReference>
<dbReference type="SUPFAM" id="SSF81631">
    <property type="entry name" value="PAP/OAS1 substrate-binding domain"/>
    <property type="match status" value="1"/>
</dbReference>
<dbReference type="GO" id="GO:0070733">
    <property type="term" value="F:AMPylase activity"/>
    <property type="evidence" value="ECO:0007669"/>
    <property type="project" value="UniProtKB-EC"/>
</dbReference>
<dbReference type="InterPro" id="IPR011068">
    <property type="entry name" value="NuclTrfase_I-like_C"/>
</dbReference>
<feature type="domain" description="tRNA nucleotidyltransferase substrate binding" evidence="8">
    <location>
        <begin position="104"/>
        <end position="216"/>
    </location>
</feature>
<evidence type="ECO:0000256" key="6">
    <source>
        <dbReference type="HAMAP-Rule" id="MF_01264"/>
    </source>
</evidence>
<feature type="binding site" evidence="6">
    <location>
        <position position="12"/>
    </location>
    <ligand>
        <name>Mg(2+)</name>
        <dbReference type="ChEBI" id="CHEBI:18420"/>
    </ligand>
</feature>
<evidence type="ECO:0000256" key="1">
    <source>
        <dbReference type="ARBA" id="ARBA00022679"/>
    </source>
</evidence>
<feature type="binding site" evidence="6">
    <location>
        <position position="14"/>
    </location>
    <ligand>
        <name>Mg(2+)</name>
        <dbReference type="ChEBI" id="CHEBI:18420"/>
    </ligand>
</feature>
<dbReference type="Gene3D" id="3.30.70.1550">
    <property type="entry name" value="Archaeal tRNA CCA-adding enzyme catalytic domain"/>
    <property type="match status" value="1"/>
</dbReference>
<evidence type="ECO:0000256" key="3">
    <source>
        <dbReference type="ARBA" id="ARBA00022840"/>
    </source>
</evidence>
<comment type="catalytic activity">
    <reaction evidence="5">
        <text>L-tyrosyl-[protein] + ATP = O-(5'-adenylyl)-L-tyrosyl-[protein] + diphosphate</text>
        <dbReference type="Rhea" id="RHEA:54288"/>
        <dbReference type="Rhea" id="RHEA-COMP:10136"/>
        <dbReference type="Rhea" id="RHEA-COMP:13846"/>
        <dbReference type="ChEBI" id="CHEBI:30616"/>
        <dbReference type="ChEBI" id="CHEBI:33019"/>
        <dbReference type="ChEBI" id="CHEBI:46858"/>
        <dbReference type="ChEBI" id="CHEBI:83624"/>
        <dbReference type="EC" id="2.7.7.108"/>
    </reaction>
</comment>
<keyword evidence="6" id="KW-0819">tRNA processing</keyword>
<keyword evidence="12" id="KW-1185">Reference proteome</keyword>
<evidence type="ECO:0000259" key="8">
    <source>
        <dbReference type="Pfam" id="PF09249"/>
    </source>
</evidence>
<accession>A0A2A2HDQ4</accession>
<protein>
    <recommendedName>
        <fullName evidence="6">CCA-adding enzyme</fullName>
        <ecNumber evidence="6">2.7.7.72</ecNumber>
    </recommendedName>
    <alternativeName>
        <fullName evidence="6">CCA tRNA nucleotidyltransferase</fullName>
    </alternativeName>
    <alternativeName>
        <fullName evidence="6">tRNA CCA-pyrophosphorylase</fullName>
    </alternativeName>
    <alternativeName>
        <fullName evidence="6">tRNA adenylyl-/cytidylyl- transferase</fullName>
    </alternativeName>
    <alternativeName>
        <fullName evidence="6">tRNA nucleotidyltransferase</fullName>
    </alternativeName>
    <alternativeName>
        <fullName evidence="6">tRNA-NT</fullName>
    </alternativeName>
</protein>
<comment type="miscellaneous">
    <text evidence="6">A single active site specifically recognizes both ATP and CTP and is responsible for their addition.</text>
</comment>
<dbReference type="GO" id="GO:0005524">
    <property type="term" value="F:ATP binding"/>
    <property type="evidence" value="ECO:0007669"/>
    <property type="project" value="UniProtKB-UniRule"/>
</dbReference>
<dbReference type="SUPFAM" id="SSF81301">
    <property type="entry name" value="Nucleotidyltransferase"/>
    <property type="match status" value="1"/>
</dbReference>
<reference evidence="11 13" key="1">
    <citation type="submission" date="2016-04" db="EMBL/GenBank/DDBJ databases">
        <title>Genome sequence of Methanosphaera cuniculi DSM 4103.</title>
        <authorList>
            <person name="Poehlein A."/>
            <person name="Seedorf H."/>
            <person name="Daniel R."/>
        </authorList>
    </citation>
    <scope>NUCLEOTIDE SEQUENCE [LARGE SCALE GENOMIC DNA]</scope>
    <source>
        <strain evidence="11 13">DSM 4103</strain>
    </source>
</reference>
<dbReference type="Pfam" id="PF01909">
    <property type="entry name" value="NTP_transf_2"/>
    <property type="match status" value="1"/>
</dbReference>
<comment type="similarity">
    <text evidence="6">Belongs to the tRNA nucleotidyltransferase/poly(A) polymerase family. Archaeal CCA-adding enzyme subfamily.</text>
</comment>
<dbReference type="Gene3D" id="3.30.70.590">
    <property type="entry name" value="Poly(A) polymerase predicted RNA binding domain"/>
    <property type="match status" value="1"/>
</dbReference>
<feature type="domain" description="CCA-adding enzyme C-terminal" evidence="9">
    <location>
        <begin position="235"/>
        <end position="375"/>
    </location>
</feature>
<dbReference type="InterPro" id="IPR042090">
    <property type="entry name" value="CCA_tRNA_nucleotrans_2"/>
</dbReference>
<feature type="binding site" evidence="6">
    <location>
        <position position="3"/>
    </location>
    <ligand>
        <name>CTP</name>
        <dbReference type="ChEBI" id="CHEBI:37563"/>
    </ligand>
</feature>
<evidence type="ECO:0000313" key="10">
    <source>
        <dbReference type="EMBL" id="PAV07374.1"/>
    </source>
</evidence>
<dbReference type="GO" id="GO:0042245">
    <property type="term" value="P:RNA repair"/>
    <property type="evidence" value="ECO:0007669"/>
    <property type="project" value="UniProtKB-KW"/>
</dbReference>
<keyword evidence="6" id="KW-0479">Metal-binding</keyword>
<dbReference type="AlphaFoldDB" id="A0A2A2HDQ4"/>
<comment type="cofactor">
    <cofactor evidence="6">
        <name>Mg(2+)</name>
        <dbReference type="ChEBI" id="CHEBI:18420"/>
    </cofactor>
</comment>
<dbReference type="InterPro" id="IPR043519">
    <property type="entry name" value="NT_sf"/>
</dbReference>
<keyword evidence="1 6" id="KW-0808">Transferase</keyword>
<feature type="binding site" evidence="6">
    <location>
        <position position="119"/>
    </location>
    <ligand>
        <name>CTP</name>
        <dbReference type="ChEBI" id="CHEBI:37563"/>
    </ligand>
</feature>
<organism evidence="10 12">
    <name type="scientific">Methanosphaera cuniculi</name>
    <dbReference type="NCBI Taxonomy" id="1077256"/>
    <lineage>
        <taxon>Archaea</taxon>
        <taxon>Methanobacteriati</taxon>
        <taxon>Methanobacteriota</taxon>
        <taxon>Methanomada group</taxon>
        <taxon>Methanobacteria</taxon>
        <taxon>Methanobacteriales</taxon>
        <taxon>Methanobacteriaceae</taxon>
        <taxon>Methanosphaera</taxon>
    </lineage>
</organism>
<dbReference type="InterPro" id="IPR048833">
    <property type="entry name" value="CAA_C"/>
</dbReference>
<dbReference type="EMBL" id="LWMS01000042">
    <property type="protein sequence ID" value="PWL07955.1"/>
    <property type="molecule type" value="Genomic_DNA"/>
</dbReference>
<dbReference type="EMBL" id="LMVN01000019">
    <property type="protein sequence ID" value="PAV07374.1"/>
    <property type="molecule type" value="Genomic_DNA"/>
</dbReference>
<comment type="catalytic activity">
    <reaction evidence="6">
        <text>a tRNA with a 3' CCA end + 2 CTP + ATP = a tRNA with a 3' CCACCA end + 3 diphosphate</text>
        <dbReference type="Rhea" id="RHEA:76235"/>
        <dbReference type="Rhea" id="RHEA-COMP:10468"/>
        <dbReference type="Rhea" id="RHEA-COMP:18655"/>
        <dbReference type="ChEBI" id="CHEBI:30616"/>
        <dbReference type="ChEBI" id="CHEBI:33019"/>
        <dbReference type="ChEBI" id="CHEBI:37563"/>
        <dbReference type="ChEBI" id="CHEBI:83071"/>
        <dbReference type="ChEBI" id="CHEBI:195187"/>
    </reaction>
</comment>
<comment type="subunit">
    <text evidence="6">Homodimer.</text>
</comment>
<dbReference type="Gene3D" id="3.30.460.10">
    <property type="entry name" value="Beta Polymerase, domain 2"/>
    <property type="match status" value="1"/>
</dbReference>